<proteinExistence type="inferred from homology"/>
<evidence type="ECO:0000313" key="5">
    <source>
        <dbReference type="EMBL" id="KAK4748183.1"/>
    </source>
</evidence>
<dbReference type="PANTHER" id="PTHR33076">
    <property type="entry name" value="NON-SPECIFIC LIPID-TRANSFER PROTEIN 2-RELATED"/>
    <property type="match status" value="1"/>
</dbReference>
<evidence type="ECO:0000256" key="2">
    <source>
        <dbReference type="RuleBase" id="RU000628"/>
    </source>
</evidence>
<dbReference type="CDD" id="cd01960">
    <property type="entry name" value="nsLTP1"/>
    <property type="match status" value="1"/>
</dbReference>
<accession>A0AAN7GNS6</accession>
<name>A0AAN7GNS6_9MYRT</name>
<dbReference type="Pfam" id="PF00234">
    <property type="entry name" value="Tryp_alpha_amyl"/>
    <property type="match status" value="1"/>
</dbReference>
<gene>
    <name evidence="5" type="ORF">SAY87_014769</name>
</gene>
<evidence type="ECO:0000313" key="6">
    <source>
        <dbReference type="Proteomes" id="UP001345219"/>
    </source>
</evidence>
<dbReference type="GO" id="GO:0008289">
    <property type="term" value="F:lipid binding"/>
    <property type="evidence" value="ECO:0007669"/>
    <property type="project" value="UniProtKB-KW"/>
</dbReference>
<evidence type="ECO:0000256" key="3">
    <source>
        <dbReference type="SAM" id="SignalP"/>
    </source>
</evidence>
<dbReference type="PROSITE" id="PS00597">
    <property type="entry name" value="PLANT_LTP"/>
    <property type="match status" value="1"/>
</dbReference>
<feature type="domain" description="Bifunctional inhibitor/plant lipid transfer protein/seed storage helical" evidence="4">
    <location>
        <begin position="32"/>
        <end position="121"/>
    </location>
</feature>
<organism evidence="5 6">
    <name type="scientific">Trapa incisa</name>
    <dbReference type="NCBI Taxonomy" id="236973"/>
    <lineage>
        <taxon>Eukaryota</taxon>
        <taxon>Viridiplantae</taxon>
        <taxon>Streptophyta</taxon>
        <taxon>Embryophyta</taxon>
        <taxon>Tracheophyta</taxon>
        <taxon>Spermatophyta</taxon>
        <taxon>Magnoliopsida</taxon>
        <taxon>eudicotyledons</taxon>
        <taxon>Gunneridae</taxon>
        <taxon>Pentapetalae</taxon>
        <taxon>rosids</taxon>
        <taxon>malvids</taxon>
        <taxon>Myrtales</taxon>
        <taxon>Lythraceae</taxon>
        <taxon>Trapa</taxon>
    </lineage>
</organism>
<dbReference type="Proteomes" id="UP001345219">
    <property type="component" value="Chromosome 12"/>
</dbReference>
<dbReference type="EMBL" id="JAXIOK010000019">
    <property type="protein sequence ID" value="KAK4748183.1"/>
    <property type="molecule type" value="Genomic_DNA"/>
</dbReference>
<protein>
    <recommendedName>
        <fullName evidence="2">Non-specific lipid-transfer protein</fullName>
    </recommendedName>
</protein>
<comment type="caution">
    <text evidence="5">The sequence shown here is derived from an EMBL/GenBank/DDBJ whole genome shotgun (WGS) entry which is preliminary data.</text>
</comment>
<dbReference type="AlphaFoldDB" id="A0AAN7GNS6"/>
<dbReference type="InterPro" id="IPR036312">
    <property type="entry name" value="Bifun_inhib/LTP/seed_sf"/>
</dbReference>
<sequence length="125" mass="13326">MAFTPIILKLASCLLVVYMIVVSQKAVTALTCQKVALLFAPCIFSAINHSHPIQAPVPVLCCNGFKTITKSAQTTFDRQTVCNCLKAFSGNVTGINYGVVASLPSRCGVNIPYKISPSTNCNSVK</sequence>
<feature type="chain" id="PRO_5042844063" description="Non-specific lipid-transfer protein" evidence="3">
    <location>
        <begin position="30"/>
        <end position="125"/>
    </location>
</feature>
<keyword evidence="2" id="KW-0813">Transport</keyword>
<comment type="similarity">
    <text evidence="1 2">Belongs to the plant LTP family.</text>
</comment>
<keyword evidence="2" id="KW-0446">Lipid-binding</keyword>
<evidence type="ECO:0000259" key="4">
    <source>
        <dbReference type="SMART" id="SM00499"/>
    </source>
</evidence>
<dbReference type="Gene3D" id="1.10.110.10">
    <property type="entry name" value="Plant lipid-transfer and hydrophobic proteins"/>
    <property type="match status" value="1"/>
</dbReference>
<dbReference type="SMART" id="SM00499">
    <property type="entry name" value="AAI"/>
    <property type="match status" value="1"/>
</dbReference>
<reference evidence="5 6" key="1">
    <citation type="journal article" date="2023" name="Hortic Res">
        <title>Pangenome of water caltrop reveals structural variations and asymmetric subgenome divergence after allopolyploidization.</title>
        <authorList>
            <person name="Zhang X."/>
            <person name="Chen Y."/>
            <person name="Wang L."/>
            <person name="Yuan Y."/>
            <person name="Fang M."/>
            <person name="Shi L."/>
            <person name="Lu R."/>
            <person name="Comes H.P."/>
            <person name="Ma Y."/>
            <person name="Chen Y."/>
            <person name="Huang G."/>
            <person name="Zhou Y."/>
            <person name="Zheng Z."/>
            <person name="Qiu Y."/>
        </authorList>
    </citation>
    <scope>NUCLEOTIDE SEQUENCE [LARGE SCALE GENOMIC DNA]</scope>
    <source>
        <tissue evidence="5">Roots</tissue>
    </source>
</reference>
<keyword evidence="3" id="KW-0732">Signal</keyword>
<dbReference type="InterPro" id="IPR000528">
    <property type="entry name" value="Plant_nsLTP"/>
</dbReference>
<keyword evidence="6" id="KW-1185">Reference proteome</keyword>
<dbReference type="PRINTS" id="PR00382">
    <property type="entry name" value="LIPIDTRNSFER"/>
</dbReference>
<dbReference type="InterPro" id="IPR016140">
    <property type="entry name" value="Bifunc_inhib/LTP/seed_store"/>
</dbReference>
<dbReference type="SUPFAM" id="SSF47699">
    <property type="entry name" value="Bifunctional inhibitor/lipid-transfer protein/seed storage 2S albumin"/>
    <property type="match status" value="1"/>
</dbReference>
<comment type="function">
    <text evidence="2">Plant non-specific lipid-transfer proteins transfer phospholipids as well as galactolipids across membranes. May play a role in wax or cutin deposition in the cell walls of expanding epidermal cells and certain secretory tissues.</text>
</comment>
<feature type="signal peptide" evidence="3">
    <location>
        <begin position="1"/>
        <end position="29"/>
    </location>
</feature>
<evidence type="ECO:0000256" key="1">
    <source>
        <dbReference type="ARBA" id="ARBA00009748"/>
    </source>
</evidence>
<dbReference type="GO" id="GO:0006869">
    <property type="term" value="P:lipid transport"/>
    <property type="evidence" value="ECO:0007669"/>
    <property type="project" value="InterPro"/>
</dbReference>